<dbReference type="SUPFAM" id="SSF56091">
    <property type="entry name" value="DNA ligase/mRNA capping enzyme, catalytic domain"/>
    <property type="match status" value="1"/>
</dbReference>
<dbReference type="Gene3D" id="3.30.470.30">
    <property type="entry name" value="DNA ligase/mRNA capping enzyme"/>
    <property type="match status" value="1"/>
</dbReference>
<protein>
    <recommendedName>
        <fullName evidence="1">RNA ligase domain-containing protein</fullName>
    </recommendedName>
</protein>
<sequence length="382" mass="43381">MTKFSSFPSIKQFRNTVTTVLKHSSDSDVPSIEFTGTVKIHGCNAGIRWDLDPTSSLCPQSRNSTISVTKDNYQFAAYVNTHSDAIKLIMKDIHTNYPPESDEHQMIIYGEWCGNGIQSSVAVAKLKTKIYVVFGCVYVKDELDKNGDTVKRWLPDSSIKIKADNESKIYSIYEFGTWVKKITFKQPELGIIQNELAELTNEVENMCPVGKYFGIEGIGEGIVWEGHFTSPWDKKIHRLLFKVKGEKHSVTKVKTLSTVPIDVEKCKNIIEFIETTVTENRMIQGVEALNEMSETHITIRDIGKFIKWIYNDIIKEELDTMKASGIEPKDKNLNKGLSRKTSVWFGKHLDNIAFNSNKCVSYTPVTDRGDCRKCYLPINSHN</sequence>
<evidence type="ECO:0000313" key="2">
    <source>
        <dbReference type="EMBL" id="QHU00386.1"/>
    </source>
</evidence>
<proteinExistence type="predicted"/>
<feature type="domain" description="RNA ligase" evidence="1">
    <location>
        <begin position="33"/>
        <end position="225"/>
    </location>
</feature>
<dbReference type="InterPro" id="IPR021122">
    <property type="entry name" value="RNA_ligase_dom_REL/Rnl2"/>
</dbReference>
<reference evidence="2" key="1">
    <citation type="journal article" date="2020" name="Nature">
        <title>Giant virus diversity and host interactions through global metagenomics.</title>
        <authorList>
            <person name="Schulz F."/>
            <person name="Roux S."/>
            <person name="Paez-Espino D."/>
            <person name="Jungbluth S."/>
            <person name="Walsh D.A."/>
            <person name="Denef V.J."/>
            <person name="McMahon K.D."/>
            <person name="Konstantinidis K.T."/>
            <person name="Eloe-Fadrosh E.A."/>
            <person name="Kyrpides N.C."/>
            <person name="Woyke T."/>
        </authorList>
    </citation>
    <scope>NUCLEOTIDE SEQUENCE</scope>
    <source>
        <strain evidence="2">GVMAG-M-3300025860-20</strain>
    </source>
</reference>
<dbReference type="EMBL" id="MN740327">
    <property type="protein sequence ID" value="QHU00386.1"/>
    <property type="molecule type" value="Genomic_DNA"/>
</dbReference>
<organism evidence="2">
    <name type="scientific">viral metagenome</name>
    <dbReference type="NCBI Taxonomy" id="1070528"/>
    <lineage>
        <taxon>unclassified sequences</taxon>
        <taxon>metagenomes</taxon>
        <taxon>organismal metagenomes</taxon>
    </lineage>
</organism>
<dbReference type="AlphaFoldDB" id="A0A6C0J6Q2"/>
<name>A0A6C0J6Q2_9ZZZZ</name>
<dbReference type="Pfam" id="PF09414">
    <property type="entry name" value="RNA_ligase"/>
    <property type="match status" value="1"/>
</dbReference>
<accession>A0A6C0J6Q2</accession>
<evidence type="ECO:0000259" key="1">
    <source>
        <dbReference type="Pfam" id="PF09414"/>
    </source>
</evidence>